<proteinExistence type="predicted"/>
<dbReference type="AlphaFoldDB" id="A0AAN8N079"/>
<comment type="caution">
    <text evidence="3">The sequence shown here is derived from an EMBL/GenBank/DDBJ whole genome shotgun (WGS) entry which is preliminary data.</text>
</comment>
<accession>A0AAN8N079</accession>
<dbReference type="InterPro" id="IPR001810">
    <property type="entry name" value="F-box_dom"/>
</dbReference>
<protein>
    <recommendedName>
        <fullName evidence="2">F-box domain-containing protein</fullName>
    </recommendedName>
</protein>
<feature type="domain" description="F-box" evidence="2">
    <location>
        <begin position="9"/>
        <end position="47"/>
    </location>
</feature>
<dbReference type="EMBL" id="JAVHNR010000005">
    <property type="protein sequence ID" value="KAK6342495.1"/>
    <property type="molecule type" value="Genomic_DNA"/>
</dbReference>
<dbReference type="InterPro" id="IPR036047">
    <property type="entry name" value="F-box-like_dom_sf"/>
</dbReference>
<sequence length="387" mass="43959">MAAEKVFQLPELLGEIFSHLDPLFLVSIRNVSKTFHDTITTSFQLTFHVGRDGHFYGSQPTDAAEVSEGIFTPTGLHVFSCLWKELASEFLRVRGNPEIHILRIFEVFMKYESVITKVRMFNPRVRVIGWEFLKCEAWNGVGELLGCYPDVFFEMTAHPLYKEYLPLRMMVDLLSFLYGFMVERAVVEEGVVDPWEVGVGFEVKAVVCQEGCDDEYDDEDDEESSGESDSDEEVGISKENGQFKDYDKTCARSSDDKATDVEVYSVSSGNDKDDPYADGNNWRQDDVLNLEYCGYDGKYVCLRPIPGSEPPRAEPVHLSRDKVGRMKYPKIMEQIDKENMGWEACAGCEKITETVMFSGIGPWGLKVESSRAKLYGDQHESEWSQSS</sequence>
<organism evidence="3 4">
    <name type="scientific">Orbilia javanica</name>
    <dbReference type="NCBI Taxonomy" id="47235"/>
    <lineage>
        <taxon>Eukaryota</taxon>
        <taxon>Fungi</taxon>
        <taxon>Dikarya</taxon>
        <taxon>Ascomycota</taxon>
        <taxon>Pezizomycotina</taxon>
        <taxon>Orbiliomycetes</taxon>
        <taxon>Orbiliales</taxon>
        <taxon>Orbiliaceae</taxon>
        <taxon>Orbilia</taxon>
    </lineage>
</organism>
<keyword evidence="4" id="KW-1185">Reference proteome</keyword>
<gene>
    <name evidence="3" type="ORF">TWF718_007898</name>
</gene>
<name>A0AAN8N079_9PEZI</name>
<feature type="compositionally biased region" description="Acidic residues" evidence="1">
    <location>
        <begin position="214"/>
        <end position="234"/>
    </location>
</feature>
<dbReference type="SUPFAM" id="SSF81383">
    <property type="entry name" value="F-box domain"/>
    <property type="match status" value="1"/>
</dbReference>
<evidence type="ECO:0000256" key="1">
    <source>
        <dbReference type="SAM" id="MobiDB-lite"/>
    </source>
</evidence>
<feature type="region of interest" description="Disordered" evidence="1">
    <location>
        <begin position="214"/>
        <end position="238"/>
    </location>
</feature>
<evidence type="ECO:0000259" key="2">
    <source>
        <dbReference type="SMART" id="SM00256"/>
    </source>
</evidence>
<evidence type="ECO:0000313" key="3">
    <source>
        <dbReference type="EMBL" id="KAK6342495.1"/>
    </source>
</evidence>
<dbReference type="CDD" id="cd09917">
    <property type="entry name" value="F-box_SF"/>
    <property type="match status" value="1"/>
</dbReference>
<evidence type="ECO:0000313" key="4">
    <source>
        <dbReference type="Proteomes" id="UP001313282"/>
    </source>
</evidence>
<reference evidence="3 4" key="1">
    <citation type="submission" date="2019-10" db="EMBL/GenBank/DDBJ databases">
        <authorList>
            <person name="Palmer J.M."/>
        </authorList>
    </citation>
    <scope>NUCLEOTIDE SEQUENCE [LARGE SCALE GENOMIC DNA]</scope>
    <source>
        <strain evidence="3 4">TWF718</strain>
    </source>
</reference>
<dbReference type="Pfam" id="PF00646">
    <property type="entry name" value="F-box"/>
    <property type="match status" value="1"/>
</dbReference>
<feature type="region of interest" description="Disordered" evidence="1">
    <location>
        <begin position="261"/>
        <end position="281"/>
    </location>
</feature>
<dbReference type="SMART" id="SM00256">
    <property type="entry name" value="FBOX"/>
    <property type="match status" value="1"/>
</dbReference>
<dbReference type="Proteomes" id="UP001313282">
    <property type="component" value="Unassembled WGS sequence"/>
</dbReference>